<reference evidence="2 3" key="1">
    <citation type="submission" date="2019-03" db="EMBL/GenBank/DDBJ databases">
        <title>First draft genome of Liparis tanakae, snailfish: a comprehensive survey of snailfish specific genes.</title>
        <authorList>
            <person name="Kim W."/>
            <person name="Song I."/>
            <person name="Jeong J.-H."/>
            <person name="Kim D."/>
            <person name="Kim S."/>
            <person name="Ryu S."/>
            <person name="Song J.Y."/>
            <person name="Lee S.K."/>
        </authorList>
    </citation>
    <scope>NUCLEOTIDE SEQUENCE [LARGE SCALE GENOMIC DNA]</scope>
    <source>
        <tissue evidence="2">Muscle</tissue>
    </source>
</reference>
<sequence length="81" mass="9496">MRSRMEDVFYTAPTDADSSDITRGLRVHSRHFLFLVAGHFLFLVAGHFLFLVAGHFLFPSRHADWLTRRSLWGVLSCIYYY</sequence>
<evidence type="ECO:0000313" key="2">
    <source>
        <dbReference type="EMBL" id="TNN60393.1"/>
    </source>
</evidence>
<dbReference type="EMBL" id="SRLO01000334">
    <property type="protein sequence ID" value="TNN60393.1"/>
    <property type="molecule type" value="Genomic_DNA"/>
</dbReference>
<protein>
    <submittedName>
        <fullName evidence="2">Uncharacterized protein</fullName>
    </submittedName>
</protein>
<keyword evidence="1" id="KW-1133">Transmembrane helix</keyword>
<gene>
    <name evidence="2" type="ORF">EYF80_029382</name>
</gene>
<evidence type="ECO:0000256" key="1">
    <source>
        <dbReference type="SAM" id="Phobius"/>
    </source>
</evidence>
<accession>A0A4Z2H5S5</accession>
<keyword evidence="1" id="KW-0472">Membrane</keyword>
<dbReference type="Proteomes" id="UP000314294">
    <property type="component" value="Unassembled WGS sequence"/>
</dbReference>
<feature type="transmembrane region" description="Helical" evidence="1">
    <location>
        <begin position="32"/>
        <end position="58"/>
    </location>
</feature>
<keyword evidence="3" id="KW-1185">Reference proteome</keyword>
<comment type="caution">
    <text evidence="2">The sequence shown here is derived from an EMBL/GenBank/DDBJ whole genome shotgun (WGS) entry which is preliminary data.</text>
</comment>
<name>A0A4Z2H5S5_9TELE</name>
<organism evidence="2 3">
    <name type="scientific">Liparis tanakae</name>
    <name type="common">Tanaka's snailfish</name>
    <dbReference type="NCBI Taxonomy" id="230148"/>
    <lineage>
        <taxon>Eukaryota</taxon>
        <taxon>Metazoa</taxon>
        <taxon>Chordata</taxon>
        <taxon>Craniata</taxon>
        <taxon>Vertebrata</taxon>
        <taxon>Euteleostomi</taxon>
        <taxon>Actinopterygii</taxon>
        <taxon>Neopterygii</taxon>
        <taxon>Teleostei</taxon>
        <taxon>Neoteleostei</taxon>
        <taxon>Acanthomorphata</taxon>
        <taxon>Eupercaria</taxon>
        <taxon>Perciformes</taxon>
        <taxon>Cottioidei</taxon>
        <taxon>Cottales</taxon>
        <taxon>Liparidae</taxon>
        <taxon>Liparis</taxon>
    </lineage>
</organism>
<evidence type="ECO:0000313" key="3">
    <source>
        <dbReference type="Proteomes" id="UP000314294"/>
    </source>
</evidence>
<proteinExistence type="predicted"/>
<keyword evidence="1" id="KW-0812">Transmembrane</keyword>
<dbReference type="AlphaFoldDB" id="A0A4Z2H5S5"/>